<dbReference type="InterPro" id="IPR004776">
    <property type="entry name" value="Mem_transp_PIN-like"/>
</dbReference>
<dbReference type="Proteomes" id="UP000186136">
    <property type="component" value="Unassembled WGS sequence"/>
</dbReference>
<feature type="transmembrane region" description="Helical" evidence="6">
    <location>
        <begin position="17"/>
        <end position="37"/>
    </location>
</feature>
<evidence type="ECO:0000256" key="1">
    <source>
        <dbReference type="ARBA" id="ARBA00004141"/>
    </source>
</evidence>
<feature type="region of interest" description="Disordered" evidence="5">
    <location>
        <begin position="64"/>
        <end position="155"/>
    </location>
</feature>
<feature type="transmembrane region" description="Helical" evidence="6">
    <location>
        <begin position="361"/>
        <end position="385"/>
    </location>
</feature>
<dbReference type="AlphaFoldDB" id="A0A1Q2YBE6"/>
<dbReference type="EMBL" id="BDGI01000011">
    <property type="protein sequence ID" value="GAV26876.1"/>
    <property type="molecule type" value="Genomic_DNA"/>
</dbReference>
<keyword evidence="4 6" id="KW-0472">Membrane</keyword>
<dbReference type="GO" id="GO:0055085">
    <property type="term" value="P:transmembrane transport"/>
    <property type="evidence" value="ECO:0007669"/>
    <property type="project" value="InterPro"/>
</dbReference>
<feature type="compositionally biased region" description="Low complexity" evidence="5">
    <location>
        <begin position="123"/>
        <end position="134"/>
    </location>
</feature>
<dbReference type="PANTHER" id="PTHR31274:SF1">
    <property type="entry name" value="AGL149CP"/>
    <property type="match status" value="1"/>
</dbReference>
<gene>
    <name evidence="7" type="ORF">PMKS-000337</name>
</gene>
<feature type="compositionally biased region" description="Polar residues" evidence="5">
    <location>
        <begin position="97"/>
        <end position="120"/>
    </location>
</feature>
<feature type="transmembrane region" description="Helical" evidence="6">
    <location>
        <begin position="291"/>
        <end position="311"/>
    </location>
</feature>
<evidence type="ECO:0000256" key="4">
    <source>
        <dbReference type="ARBA" id="ARBA00023136"/>
    </source>
</evidence>
<organism evidence="7 8">
    <name type="scientific">Pichia membranifaciens</name>
    <dbReference type="NCBI Taxonomy" id="4926"/>
    <lineage>
        <taxon>Eukaryota</taxon>
        <taxon>Fungi</taxon>
        <taxon>Dikarya</taxon>
        <taxon>Ascomycota</taxon>
        <taxon>Saccharomycotina</taxon>
        <taxon>Pichiomycetes</taxon>
        <taxon>Pichiales</taxon>
        <taxon>Pichiaceae</taxon>
        <taxon>Pichia</taxon>
    </lineage>
</organism>
<evidence type="ECO:0000313" key="8">
    <source>
        <dbReference type="Proteomes" id="UP000186136"/>
    </source>
</evidence>
<proteinExistence type="predicted"/>
<dbReference type="PANTHER" id="PTHR31274">
    <property type="entry name" value="PROTEIN ECM3"/>
    <property type="match status" value="1"/>
</dbReference>
<comment type="subcellular location">
    <subcellularLocation>
        <location evidence="1">Membrane</location>
        <topology evidence="1">Multi-pass membrane protein</topology>
    </subcellularLocation>
</comment>
<feature type="compositionally biased region" description="Low complexity" evidence="5">
    <location>
        <begin position="141"/>
        <end position="155"/>
    </location>
</feature>
<name>A0A1Q2YBE6_9ASCO</name>
<evidence type="ECO:0000313" key="7">
    <source>
        <dbReference type="EMBL" id="GAV26876.1"/>
    </source>
</evidence>
<sequence>MESSSIFNDIDKGVSYVMIYFTLQMLVQFNFGAFKLIEMDFHTEARLEAAKKLSSQEAKLEAATATTAAADQHENNPTIVISSSSSSSSSDIDLPSTPDSVTLQQPHLTFSGDHSSQNDNHPLLSTVSSRSTLSDDQQQPILRNTSTRSSLSSTIRSTEPLSRTLSVPRILLGNDAFSDQVPEGINDIVRVYSKYEFLTPITEDIRTSTKQAETFISKAGDFLHSINYYQLCKSILNLWIASTLKIVSMTMIISIAICMIPWVQALFVVTPQAHVPPAPDGDPPLSFLMDLAGYVGAAEVPFGLLMLGGTIGRLNLSTIPLRVWRVPIAVTFARLFIMPIIGCAFNSKIYRDGLFYDEKILYFISNINFCLPPATSLLYITAFYTPIDDKPHSQMDYLALVYVFHYLLLVVCLPFTTTYTMKISLDL</sequence>
<feature type="transmembrane region" description="Helical" evidence="6">
    <location>
        <begin position="323"/>
        <end position="341"/>
    </location>
</feature>
<comment type="caution">
    <text evidence="7">The sequence shown here is derived from an EMBL/GenBank/DDBJ whole genome shotgun (WGS) entry which is preliminary data.</text>
</comment>
<dbReference type="GO" id="GO:0016020">
    <property type="term" value="C:membrane"/>
    <property type="evidence" value="ECO:0007669"/>
    <property type="project" value="UniProtKB-SubCell"/>
</dbReference>
<keyword evidence="2 6" id="KW-0812">Transmembrane</keyword>
<dbReference type="Pfam" id="PF03547">
    <property type="entry name" value="Mem_trans"/>
    <property type="match status" value="1"/>
</dbReference>
<accession>A0A1Q2YBE6</accession>
<protein>
    <submittedName>
        <fullName evidence="7">Uncharacterized protein</fullName>
    </submittedName>
</protein>
<evidence type="ECO:0000256" key="3">
    <source>
        <dbReference type="ARBA" id="ARBA00022989"/>
    </source>
</evidence>
<feature type="transmembrane region" description="Helical" evidence="6">
    <location>
        <begin position="397"/>
        <end position="417"/>
    </location>
</feature>
<reference evidence="7 8" key="1">
    <citation type="submission" date="2016-08" db="EMBL/GenBank/DDBJ databases">
        <title>Whole genome shotgun sequence of Pichia membranifaciens KS47-1.</title>
        <authorList>
            <person name="Konishi M."/>
            <person name="Ishida M."/>
            <person name="Arakawa T."/>
            <person name="Kato Y."/>
            <person name="Horiuchi J."/>
        </authorList>
    </citation>
    <scope>NUCLEOTIDE SEQUENCE [LARGE SCALE GENOMIC DNA]</scope>
    <source>
        <strain evidence="7 8">KS47-1</strain>
    </source>
</reference>
<evidence type="ECO:0000256" key="2">
    <source>
        <dbReference type="ARBA" id="ARBA00022692"/>
    </source>
</evidence>
<dbReference type="OrthoDB" id="435607at2759"/>
<dbReference type="InterPro" id="IPR040254">
    <property type="entry name" value="Ecm3-like"/>
</dbReference>
<keyword evidence="3 6" id="KW-1133">Transmembrane helix</keyword>
<feature type="transmembrane region" description="Helical" evidence="6">
    <location>
        <begin position="246"/>
        <end position="271"/>
    </location>
</feature>
<keyword evidence="8" id="KW-1185">Reference proteome</keyword>
<evidence type="ECO:0000256" key="5">
    <source>
        <dbReference type="SAM" id="MobiDB-lite"/>
    </source>
</evidence>
<evidence type="ECO:0000256" key="6">
    <source>
        <dbReference type="SAM" id="Phobius"/>
    </source>
</evidence>